<dbReference type="FunFam" id="1.10.238.20:FF:000001">
    <property type="entry name" value="General odorant-binding protein lush"/>
    <property type="match status" value="1"/>
</dbReference>
<accession>A0A182JA83</accession>
<dbReference type="GO" id="GO:0005615">
    <property type="term" value="C:extracellular space"/>
    <property type="evidence" value="ECO:0007669"/>
    <property type="project" value="TreeGrafter"/>
</dbReference>
<evidence type="ECO:0000256" key="3">
    <source>
        <dbReference type="ARBA" id="ARBA00022525"/>
    </source>
</evidence>
<dbReference type="InterPro" id="IPR036728">
    <property type="entry name" value="PBP_GOBP_sf"/>
</dbReference>
<dbReference type="SUPFAM" id="SSF47565">
    <property type="entry name" value="Insect pheromone/odorant-binding proteins"/>
    <property type="match status" value="1"/>
</dbReference>
<evidence type="ECO:0000256" key="5">
    <source>
        <dbReference type="ARBA" id="ARBA00023157"/>
    </source>
</evidence>
<dbReference type="AlphaFoldDB" id="A0A182JA83"/>
<dbReference type="GO" id="GO:0007608">
    <property type="term" value="P:sensory perception of smell"/>
    <property type="evidence" value="ECO:0007669"/>
    <property type="project" value="TreeGrafter"/>
</dbReference>
<dbReference type="STRING" id="41427.A0A182JA83"/>
<dbReference type="GO" id="GO:0005549">
    <property type="term" value="F:odorant binding"/>
    <property type="evidence" value="ECO:0007669"/>
    <property type="project" value="InterPro"/>
</dbReference>
<keyword evidence="3" id="KW-0964">Secreted</keyword>
<keyword evidence="4" id="KW-0732">Signal</keyword>
<dbReference type="Gene3D" id="1.10.238.20">
    <property type="entry name" value="Pheromone/general odorant binding protein domain"/>
    <property type="match status" value="1"/>
</dbReference>
<reference evidence="6" key="1">
    <citation type="submission" date="2022-08" db="UniProtKB">
        <authorList>
            <consortium name="EnsemblMetazoa"/>
        </authorList>
    </citation>
    <scope>IDENTIFICATION</scope>
    <source>
        <strain evidence="6">EBRO</strain>
    </source>
</reference>
<dbReference type="EnsemblMetazoa" id="AATE014284-RA">
    <property type="protein sequence ID" value="AATE014284-PA.1"/>
    <property type="gene ID" value="AATE014284"/>
</dbReference>
<dbReference type="InterPro" id="IPR006170">
    <property type="entry name" value="PBP/GOBP"/>
</dbReference>
<evidence type="ECO:0000313" key="6">
    <source>
        <dbReference type="EnsemblMetazoa" id="AATE014284-PA.1"/>
    </source>
</evidence>
<dbReference type="VEuPathDB" id="VectorBase:AATE014284"/>
<proteinExistence type="inferred from homology"/>
<dbReference type="CDD" id="cd23992">
    <property type="entry name" value="PBP_GOBP"/>
    <property type="match status" value="1"/>
</dbReference>
<dbReference type="Pfam" id="PF01395">
    <property type="entry name" value="PBP_GOBP"/>
    <property type="match status" value="1"/>
</dbReference>
<name>A0A182JA83_ANOAO</name>
<evidence type="ECO:0000256" key="1">
    <source>
        <dbReference type="ARBA" id="ARBA00004613"/>
    </source>
</evidence>
<evidence type="ECO:0000256" key="4">
    <source>
        <dbReference type="ARBA" id="ARBA00022729"/>
    </source>
</evidence>
<keyword evidence="5" id="KW-1015">Disulfide bond</keyword>
<sequence>MQSLQVAFVVLLGAICATAFFTEEQHDVAKMLADSCHKELGGDLPEDFATKMRLGDLTLDSETSKCTIQCIFAKVGYTDENGVINREKLVASLSKGNPVEKAEQFADECKANAGESKCDKAFSLYQCYHKNKSIFAQDPPKA</sequence>
<evidence type="ECO:0000256" key="2">
    <source>
        <dbReference type="ARBA" id="ARBA00008098"/>
    </source>
</evidence>
<dbReference type="PANTHER" id="PTHR11857">
    <property type="entry name" value="ODORANT BINDING PROTEIN-RELATED"/>
    <property type="match status" value="1"/>
</dbReference>
<dbReference type="PANTHER" id="PTHR11857:SF43">
    <property type="entry name" value="GEO07291P1-RELATED"/>
    <property type="match status" value="1"/>
</dbReference>
<organism evidence="6">
    <name type="scientific">Anopheles atroparvus</name>
    <name type="common">European mosquito</name>
    <dbReference type="NCBI Taxonomy" id="41427"/>
    <lineage>
        <taxon>Eukaryota</taxon>
        <taxon>Metazoa</taxon>
        <taxon>Ecdysozoa</taxon>
        <taxon>Arthropoda</taxon>
        <taxon>Hexapoda</taxon>
        <taxon>Insecta</taxon>
        <taxon>Pterygota</taxon>
        <taxon>Neoptera</taxon>
        <taxon>Endopterygota</taxon>
        <taxon>Diptera</taxon>
        <taxon>Nematocera</taxon>
        <taxon>Culicoidea</taxon>
        <taxon>Culicidae</taxon>
        <taxon>Anophelinae</taxon>
        <taxon>Anopheles</taxon>
    </lineage>
</organism>
<protein>
    <submittedName>
        <fullName evidence="6">Uncharacterized protein</fullName>
    </submittedName>
</protein>
<dbReference type="SMART" id="SM00708">
    <property type="entry name" value="PhBP"/>
    <property type="match status" value="1"/>
</dbReference>
<comment type="subcellular location">
    <subcellularLocation>
        <location evidence="1">Secreted</location>
    </subcellularLocation>
</comment>
<comment type="similarity">
    <text evidence="2">Belongs to the PBP/GOBP family.</text>
</comment>